<evidence type="ECO:0000256" key="5">
    <source>
        <dbReference type="ARBA" id="ARBA00022842"/>
    </source>
</evidence>
<dbReference type="InterPro" id="IPR000092">
    <property type="entry name" value="Polyprenyl_synt"/>
</dbReference>
<dbReference type="STRING" id="269796.Rru_A2950"/>
<dbReference type="EMBL" id="CP000230">
    <property type="protein sequence ID" value="ABC23747.1"/>
    <property type="molecule type" value="Genomic_DNA"/>
</dbReference>
<evidence type="ECO:0000256" key="6">
    <source>
        <dbReference type="ARBA" id="ARBA00051506"/>
    </source>
</evidence>
<dbReference type="PATRIC" id="fig|269796.9.peg.3059"/>
<dbReference type="SFLD" id="SFLDS00005">
    <property type="entry name" value="Isoprenoid_Synthase_Type_I"/>
    <property type="match status" value="1"/>
</dbReference>
<evidence type="ECO:0000256" key="3">
    <source>
        <dbReference type="ARBA" id="ARBA00022679"/>
    </source>
</evidence>
<dbReference type="PROSITE" id="PS00723">
    <property type="entry name" value="POLYPRENYL_SYNTHASE_1"/>
    <property type="match status" value="1"/>
</dbReference>
<comment type="catalytic activity">
    <reaction evidence="6">
        <text>5 isopentenyl diphosphate + (2E,6E)-farnesyl diphosphate = all-trans-octaprenyl diphosphate + 5 diphosphate</text>
        <dbReference type="Rhea" id="RHEA:27798"/>
        <dbReference type="ChEBI" id="CHEBI:33019"/>
        <dbReference type="ChEBI" id="CHEBI:57711"/>
        <dbReference type="ChEBI" id="CHEBI:128769"/>
        <dbReference type="ChEBI" id="CHEBI:175763"/>
        <dbReference type="EC" id="2.5.1.90"/>
    </reaction>
</comment>
<dbReference type="PANTHER" id="PTHR12001:SF69">
    <property type="entry name" value="ALL TRANS-POLYPRENYL-DIPHOSPHATE SYNTHASE PDSS1"/>
    <property type="match status" value="1"/>
</dbReference>
<evidence type="ECO:0000256" key="2">
    <source>
        <dbReference type="ARBA" id="ARBA00006706"/>
    </source>
</evidence>
<comment type="similarity">
    <text evidence="2 12">Belongs to the FPP/GGPP synthase family.</text>
</comment>
<dbReference type="CDD" id="cd00685">
    <property type="entry name" value="Trans_IPPS_HT"/>
    <property type="match status" value="1"/>
</dbReference>
<evidence type="ECO:0000256" key="10">
    <source>
        <dbReference type="ARBA" id="ARBA00079637"/>
    </source>
</evidence>
<dbReference type="Gene3D" id="1.10.600.10">
    <property type="entry name" value="Farnesyl Diphosphate Synthase"/>
    <property type="match status" value="1"/>
</dbReference>
<dbReference type="AlphaFoldDB" id="Q2RQ48"/>
<dbReference type="PhylomeDB" id="Q2RQ48"/>
<dbReference type="Proteomes" id="UP000001929">
    <property type="component" value="Chromosome"/>
</dbReference>
<evidence type="ECO:0000313" key="13">
    <source>
        <dbReference type="EMBL" id="ABC23747.1"/>
    </source>
</evidence>
<dbReference type="PROSITE" id="PS00444">
    <property type="entry name" value="POLYPRENYL_SYNTHASE_2"/>
    <property type="match status" value="1"/>
</dbReference>
<evidence type="ECO:0000256" key="4">
    <source>
        <dbReference type="ARBA" id="ARBA00022723"/>
    </source>
</evidence>
<evidence type="ECO:0000256" key="8">
    <source>
        <dbReference type="ARBA" id="ARBA00066511"/>
    </source>
</evidence>
<reference evidence="13 14" key="1">
    <citation type="journal article" date="2011" name="Stand. Genomic Sci.">
        <title>Complete genome sequence of Rhodospirillum rubrum type strain (S1).</title>
        <authorList>
            <person name="Munk A.C."/>
            <person name="Copeland A."/>
            <person name="Lucas S."/>
            <person name="Lapidus A."/>
            <person name="Del Rio T.G."/>
            <person name="Barry K."/>
            <person name="Detter J.C."/>
            <person name="Hammon N."/>
            <person name="Israni S."/>
            <person name="Pitluck S."/>
            <person name="Brettin T."/>
            <person name="Bruce D."/>
            <person name="Han C."/>
            <person name="Tapia R."/>
            <person name="Gilna P."/>
            <person name="Schmutz J."/>
            <person name="Larimer F."/>
            <person name="Land M."/>
            <person name="Kyrpides N.C."/>
            <person name="Mavromatis K."/>
            <person name="Richardson P."/>
            <person name="Rohde M."/>
            <person name="Goker M."/>
            <person name="Klenk H.P."/>
            <person name="Zhang Y."/>
            <person name="Roberts G.P."/>
            <person name="Reslewic S."/>
            <person name="Schwartz D.C."/>
        </authorList>
    </citation>
    <scope>NUCLEOTIDE SEQUENCE [LARGE SCALE GENOMIC DNA]</scope>
    <source>
        <strain evidence="14">ATCC 11170 / ATH 1.1.1 / DSM 467 / LMG 4362 / NCIMB 8255 / S1</strain>
    </source>
</reference>
<dbReference type="KEGG" id="rru:Rru_A2950"/>
<evidence type="ECO:0000256" key="9">
    <source>
        <dbReference type="ARBA" id="ARBA00072473"/>
    </source>
</evidence>
<dbReference type="FunFam" id="1.10.600.10:FF:000002">
    <property type="entry name" value="Octaprenyl diphosphate synthase"/>
    <property type="match status" value="1"/>
</dbReference>
<dbReference type="PANTHER" id="PTHR12001">
    <property type="entry name" value="GERANYLGERANYL PYROPHOSPHATE SYNTHASE"/>
    <property type="match status" value="1"/>
</dbReference>
<dbReference type="GO" id="GO:0008299">
    <property type="term" value="P:isoprenoid biosynthetic process"/>
    <property type="evidence" value="ECO:0007669"/>
    <property type="project" value="InterPro"/>
</dbReference>
<dbReference type="eggNOG" id="COG0142">
    <property type="taxonomic scope" value="Bacteria"/>
</dbReference>
<keyword evidence="4" id="KW-0479">Metal-binding</keyword>
<keyword evidence="14" id="KW-1185">Reference proteome</keyword>
<dbReference type="HOGENOM" id="CLU_014015_2_0_5"/>
<dbReference type="EC" id="2.5.1.90" evidence="8"/>
<evidence type="ECO:0000256" key="12">
    <source>
        <dbReference type="RuleBase" id="RU004466"/>
    </source>
</evidence>
<dbReference type="InterPro" id="IPR008949">
    <property type="entry name" value="Isoprenoid_synthase_dom_sf"/>
</dbReference>
<dbReference type="Pfam" id="PF00348">
    <property type="entry name" value="polyprenyl_synt"/>
    <property type="match status" value="1"/>
</dbReference>
<evidence type="ECO:0000313" key="14">
    <source>
        <dbReference type="Proteomes" id="UP000001929"/>
    </source>
</evidence>
<dbReference type="EnsemblBacteria" id="ABC23747">
    <property type="protein sequence ID" value="ABC23747"/>
    <property type="gene ID" value="Rru_A2950"/>
</dbReference>
<dbReference type="SUPFAM" id="SSF48576">
    <property type="entry name" value="Terpenoid synthases"/>
    <property type="match status" value="1"/>
</dbReference>
<evidence type="ECO:0000256" key="11">
    <source>
        <dbReference type="ARBA" id="ARBA00083124"/>
    </source>
</evidence>
<organism evidence="13 14">
    <name type="scientific">Rhodospirillum rubrum (strain ATCC 11170 / ATH 1.1.1 / DSM 467 / LMG 4362 / NCIMB 8255 / S1)</name>
    <dbReference type="NCBI Taxonomy" id="269796"/>
    <lineage>
        <taxon>Bacteria</taxon>
        <taxon>Pseudomonadati</taxon>
        <taxon>Pseudomonadota</taxon>
        <taxon>Alphaproteobacteria</taxon>
        <taxon>Rhodospirillales</taxon>
        <taxon>Rhodospirillaceae</taxon>
        <taxon>Rhodospirillum</taxon>
    </lineage>
</organism>
<evidence type="ECO:0000256" key="1">
    <source>
        <dbReference type="ARBA" id="ARBA00001946"/>
    </source>
</evidence>
<dbReference type="GO" id="GO:0106350">
    <property type="term" value="F:all-trans-octaprenyl-diphosphate synthase activity"/>
    <property type="evidence" value="ECO:0007669"/>
    <property type="project" value="UniProtKB-EC"/>
</dbReference>
<dbReference type="InterPro" id="IPR033749">
    <property type="entry name" value="Polyprenyl_synt_CS"/>
</dbReference>
<dbReference type="GO" id="GO:0046872">
    <property type="term" value="F:metal ion binding"/>
    <property type="evidence" value="ECO:0007669"/>
    <property type="project" value="UniProtKB-KW"/>
</dbReference>
<comment type="cofactor">
    <cofactor evidence="1">
        <name>Mg(2+)</name>
        <dbReference type="ChEBI" id="CHEBI:18420"/>
    </cofactor>
</comment>
<sequence length="360" mass="39504">MLRLTPGGVRRHHQGSGKALANVVNHEKQREGREDALDVLLTLVGGDLKRVNEIIVERMHSPIALIPQLAGHIIAAGGKRLRPLLTLASARLCGYEGERHAQLAACVEFIHTATLLHDDVVDESLLRRGRDSANALWGNKASVLVGDFLFSRSFELMVEDGVLKVLGILSHASRVIAEGEVAQLITANDMATTEAQYLEVIRGKTAQLFAAACRIGAVVAERPEAEEEALDTYGMTLGIAFQLVDDYLDYSARQQDLGKTVGDDFMDGKITLPVILAYQRGTDDERAFWRRCMEAQDMAEPEKDLAKAIELMTRYGTLAETVERARHYGERARSALDIFADGPAKAALAGIVDFCIERAR</sequence>
<comment type="function">
    <text evidence="7">Supplies octaprenyl diphosphate, the precursor for the side chain of the isoprenoid quinones ubiquinone and menaquinone.</text>
</comment>
<protein>
    <recommendedName>
        <fullName evidence="9">Octaprenyl diphosphate synthase</fullName>
        <ecNumber evidence="8">2.5.1.90</ecNumber>
    </recommendedName>
    <alternativeName>
        <fullName evidence="11">All-trans-octaprenyl-diphosphate synthase</fullName>
    </alternativeName>
    <alternativeName>
        <fullName evidence="10">Octaprenyl pyrophosphate synthase</fullName>
    </alternativeName>
</protein>
<evidence type="ECO:0000256" key="7">
    <source>
        <dbReference type="ARBA" id="ARBA00055029"/>
    </source>
</evidence>
<gene>
    <name evidence="13" type="ordered locus">Rru_A2950</name>
</gene>
<accession>Q2RQ48</accession>
<keyword evidence="3 12" id="KW-0808">Transferase</keyword>
<proteinExistence type="inferred from homology"/>
<name>Q2RQ48_RHORT</name>
<keyword evidence="5" id="KW-0460">Magnesium</keyword>